<dbReference type="EMBL" id="FMTS01000006">
    <property type="protein sequence ID" value="SCW76439.1"/>
    <property type="molecule type" value="Genomic_DNA"/>
</dbReference>
<dbReference type="STRING" id="260084.SAMN02927928_3270"/>
<reference evidence="3" key="1">
    <citation type="submission" date="2016-10" db="EMBL/GenBank/DDBJ databases">
        <authorList>
            <person name="Varghese N."/>
            <person name="Submissions S."/>
        </authorList>
    </citation>
    <scope>NUCLEOTIDE SEQUENCE [LARGE SCALE GENOMIC DNA]</scope>
    <source>
        <strain evidence="3">CGMCC 1.3431</strain>
    </source>
</reference>
<name>A0A1G4T7E1_9CAUL</name>
<dbReference type="Proteomes" id="UP000199150">
    <property type="component" value="Unassembled WGS sequence"/>
</dbReference>
<evidence type="ECO:0000313" key="3">
    <source>
        <dbReference type="Proteomes" id="UP000199150"/>
    </source>
</evidence>
<dbReference type="SUPFAM" id="SSF89946">
    <property type="entry name" value="Hypothetical protein VC0424"/>
    <property type="match status" value="1"/>
</dbReference>
<evidence type="ECO:0000259" key="1">
    <source>
        <dbReference type="Pfam" id="PF06877"/>
    </source>
</evidence>
<dbReference type="Pfam" id="PF06877">
    <property type="entry name" value="RraB"/>
    <property type="match status" value="1"/>
</dbReference>
<sequence>MTLGSATTDADEADRSVIAQLKAQGSDTTKPTDVIFYLIFPTQAHAEALRDSISAMGFNVDIHQLDGYSEWTLAANKTLVPSETNILPLSHKFEAMALSEDGEYDGWEAALLK</sequence>
<organism evidence="2 3">
    <name type="scientific">Asticcacaulis taihuensis</name>
    <dbReference type="NCBI Taxonomy" id="260084"/>
    <lineage>
        <taxon>Bacteria</taxon>
        <taxon>Pseudomonadati</taxon>
        <taxon>Pseudomonadota</taxon>
        <taxon>Alphaproteobacteria</taxon>
        <taxon>Caulobacterales</taxon>
        <taxon>Caulobacteraceae</taxon>
        <taxon>Asticcacaulis</taxon>
    </lineage>
</organism>
<keyword evidence="3" id="KW-1185">Reference proteome</keyword>
<dbReference type="Gene3D" id="3.30.70.970">
    <property type="entry name" value="RraB-like"/>
    <property type="match status" value="1"/>
</dbReference>
<accession>A0A1G4T7E1</accession>
<dbReference type="InterPro" id="IPR009671">
    <property type="entry name" value="RraB_dom"/>
</dbReference>
<dbReference type="AlphaFoldDB" id="A0A1G4T7E1"/>
<evidence type="ECO:0000313" key="2">
    <source>
        <dbReference type="EMBL" id="SCW76439.1"/>
    </source>
</evidence>
<feature type="domain" description="Regulator of ribonuclease activity B" evidence="1">
    <location>
        <begin position="12"/>
        <end position="108"/>
    </location>
</feature>
<dbReference type="InterPro" id="IPR036701">
    <property type="entry name" value="RraB-like_sf"/>
</dbReference>
<protein>
    <submittedName>
        <fullName evidence="2">Regulator of ribonuclease activity B</fullName>
    </submittedName>
</protein>
<gene>
    <name evidence="2" type="ORF">SAMN02927928_3270</name>
</gene>
<proteinExistence type="predicted"/>